<dbReference type="EMBL" id="CM004474">
    <property type="protein sequence ID" value="OCT79978.1"/>
    <property type="molecule type" value="Genomic_DNA"/>
</dbReference>
<reference evidence="2" key="1">
    <citation type="journal article" date="2016" name="Nature">
        <title>Genome evolution in the allotetraploid frog Xenopus laevis.</title>
        <authorList>
            <person name="Session A.M."/>
            <person name="Uno Y."/>
            <person name="Kwon T."/>
            <person name="Chapman J.A."/>
            <person name="Toyoda A."/>
            <person name="Takahashi S."/>
            <person name="Fukui A."/>
            <person name="Hikosaka A."/>
            <person name="Suzuki A."/>
            <person name="Kondo M."/>
            <person name="van Heeringen S.J."/>
            <person name="Quigley I."/>
            <person name="Heinz S."/>
            <person name="Ogino H."/>
            <person name="Ochi H."/>
            <person name="Hellsten U."/>
            <person name="Lyons J.B."/>
            <person name="Simakov O."/>
            <person name="Putnam N."/>
            <person name="Stites J."/>
            <person name="Kuroki Y."/>
            <person name="Tanaka T."/>
            <person name="Michiue T."/>
            <person name="Watanabe M."/>
            <person name="Bogdanovic O."/>
            <person name="Lister R."/>
            <person name="Georgiou G."/>
            <person name="Paranjpe S.S."/>
            <person name="van Kruijsbergen I."/>
            <person name="Shu S."/>
            <person name="Carlson J."/>
            <person name="Kinoshita T."/>
            <person name="Ohta Y."/>
            <person name="Mawaribuchi S."/>
            <person name="Jenkins J."/>
            <person name="Grimwood J."/>
            <person name="Schmutz J."/>
            <person name="Mitros T."/>
            <person name="Mozaffari S.V."/>
            <person name="Suzuki Y."/>
            <person name="Haramoto Y."/>
            <person name="Yamamoto T.S."/>
            <person name="Takagi C."/>
            <person name="Heald R."/>
            <person name="Miller K."/>
            <person name="Haudenschild C."/>
            <person name="Kitzman J."/>
            <person name="Nakayama T."/>
            <person name="Izutsu Y."/>
            <person name="Robert J."/>
            <person name="Fortriede J."/>
            <person name="Burns K."/>
            <person name="Lotay V."/>
            <person name="Karimi K."/>
            <person name="Yasuoka Y."/>
            <person name="Dichmann D.S."/>
            <person name="Flajnik M.F."/>
            <person name="Houston D.W."/>
            <person name="Shendure J."/>
            <person name="DuPasquier L."/>
            <person name="Vize P.D."/>
            <person name="Zorn A.M."/>
            <person name="Ito M."/>
            <person name="Marcotte E.M."/>
            <person name="Wallingford J.B."/>
            <person name="Ito Y."/>
            <person name="Asashima M."/>
            <person name="Ueno N."/>
            <person name="Matsuda Y."/>
            <person name="Veenstra G.J."/>
            <person name="Fujiyama A."/>
            <person name="Harland R.M."/>
            <person name="Taira M."/>
            <person name="Rokhsar D.S."/>
        </authorList>
    </citation>
    <scope>NUCLEOTIDE SEQUENCE [LARGE SCALE GENOMIC DNA]</scope>
    <source>
        <strain evidence="2">J</strain>
    </source>
</reference>
<dbReference type="Proteomes" id="UP000694892">
    <property type="component" value="Chromosome 5L"/>
</dbReference>
<feature type="non-terminal residue" evidence="1">
    <location>
        <position position="36"/>
    </location>
</feature>
<dbReference type="AlphaFoldDB" id="A0A974CV11"/>
<sequence>NLTDMPMKGIRQVRRDRPNYSIPRLPALALTRTFIK</sequence>
<feature type="non-terminal residue" evidence="1">
    <location>
        <position position="1"/>
    </location>
</feature>
<evidence type="ECO:0000313" key="2">
    <source>
        <dbReference type="Proteomes" id="UP000694892"/>
    </source>
</evidence>
<proteinExistence type="predicted"/>
<gene>
    <name evidence="1" type="ORF">XELAEV_180267943mg</name>
</gene>
<name>A0A974CV11_XENLA</name>
<evidence type="ECO:0000313" key="1">
    <source>
        <dbReference type="EMBL" id="OCT79978.1"/>
    </source>
</evidence>
<protein>
    <submittedName>
        <fullName evidence="1">Uncharacterized protein</fullName>
    </submittedName>
</protein>
<accession>A0A974CV11</accession>
<organism evidence="1 2">
    <name type="scientific">Xenopus laevis</name>
    <name type="common">African clawed frog</name>
    <dbReference type="NCBI Taxonomy" id="8355"/>
    <lineage>
        <taxon>Eukaryota</taxon>
        <taxon>Metazoa</taxon>
        <taxon>Chordata</taxon>
        <taxon>Craniata</taxon>
        <taxon>Vertebrata</taxon>
        <taxon>Euteleostomi</taxon>
        <taxon>Amphibia</taxon>
        <taxon>Batrachia</taxon>
        <taxon>Anura</taxon>
        <taxon>Pipoidea</taxon>
        <taxon>Pipidae</taxon>
        <taxon>Xenopodinae</taxon>
        <taxon>Xenopus</taxon>
        <taxon>Xenopus</taxon>
    </lineage>
</organism>